<dbReference type="STRING" id="1617426.TR69_WS6001000871"/>
<evidence type="ECO:0000313" key="5">
    <source>
        <dbReference type="Proteomes" id="UP000070457"/>
    </source>
</evidence>
<sequence>MSQKNIPDIIKTGAIILRDKRLLIAKPADKPYWIHVGGKVEPGETHEQSLEREIKEELGVATTGVYTHVFTSPAEQAAGKPDGITVQIHAFLVELTGEPRPSSEIEQLHWLSRQEYEANTFALASILAKYTIPHLIGSGLM</sequence>
<organism evidence="4 5">
    <name type="scientific">candidate division WS6 bacterium OLB20</name>
    <dbReference type="NCBI Taxonomy" id="1617426"/>
    <lineage>
        <taxon>Bacteria</taxon>
        <taxon>Candidatus Dojkabacteria</taxon>
    </lineage>
</organism>
<dbReference type="PRINTS" id="PR00502">
    <property type="entry name" value="NUDIXFAMILY"/>
</dbReference>
<gene>
    <name evidence="4" type="primary">nudG_1</name>
    <name evidence="4" type="ORF">TR69_WS6001000871</name>
</gene>
<dbReference type="PROSITE" id="PS51462">
    <property type="entry name" value="NUDIX"/>
    <property type="match status" value="1"/>
</dbReference>
<reference evidence="4 5" key="1">
    <citation type="submission" date="2015-02" db="EMBL/GenBank/DDBJ databases">
        <title>Improved understanding of the partial-nitritation anammox process through 23 genomes representing the majority of the microbial community.</title>
        <authorList>
            <person name="Speth D.R."/>
            <person name="In T Zandt M."/>
            <person name="Guerrero Cruz S."/>
            <person name="Jetten M.S."/>
            <person name="Dutilh B.E."/>
        </authorList>
    </citation>
    <scope>NUCLEOTIDE SEQUENCE [LARGE SCALE GENOMIC DNA]</scope>
    <source>
        <strain evidence="4">OLB20</strain>
    </source>
</reference>
<evidence type="ECO:0000313" key="4">
    <source>
        <dbReference type="EMBL" id="KXK26850.1"/>
    </source>
</evidence>
<proteinExistence type="predicted"/>
<comment type="caution">
    <text evidence="4">The sequence shown here is derived from an EMBL/GenBank/DDBJ whole genome shotgun (WGS) entry which is preliminary data.</text>
</comment>
<name>A0A136LYV6_9BACT</name>
<dbReference type="PANTHER" id="PTHR43046:SF2">
    <property type="entry name" value="8-OXO-DGTP DIPHOSPHATASE-RELATED"/>
    <property type="match status" value="1"/>
</dbReference>
<dbReference type="SUPFAM" id="SSF55811">
    <property type="entry name" value="Nudix"/>
    <property type="match status" value="1"/>
</dbReference>
<dbReference type="Pfam" id="PF00293">
    <property type="entry name" value="NUDIX"/>
    <property type="match status" value="1"/>
</dbReference>
<dbReference type="InterPro" id="IPR000086">
    <property type="entry name" value="NUDIX_hydrolase_dom"/>
</dbReference>
<dbReference type="InterPro" id="IPR015797">
    <property type="entry name" value="NUDIX_hydrolase-like_dom_sf"/>
</dbReference>
<dbReference type="GO" id="GO:0016787">
    <property type="term" value="F:hydrolase activity"/>
    <property type="evidence" value="ECO:0007669"/>
    <property type="project" value="UniProtKB-KW"/>
</dbReference>
<dbReference type="EC" id="3.6.1.65" evidence="4"/>
<protein>
    <submittedName>
        <fullName evidence="4">CTP pyrophosphohydrolase</fullName>
        <ecNumber evidence="4">3.6.1.65</ecNumber>
    </submittedName>
</protein>
<dbReference type="Proteomes" id="UP000070457">
    <property type="component" value="Unassembled WGS sequence"/>
</dbReference>
<dbReference type="Gene3D" id="3.90.79.10">
    <property type="entry name" value="Nucleoside Triphosphate Pyrophosphohydrolase"/>
    <property type="match status" value="1"/>
</dbReference>
<evidence type="ECO:0000256" key="1">
    <source>
        <dbReference type="ARBA" id="ARBA00001946"/>
    </source>
</evidence>
<dbReference type="EMBL" id="JYNZ01000003">
    <property type="protein sequence ID" value="KXK26850.1"/>
    <property type="molecule type" value="Genomic_DNA"/>
</dbReference>
<evidence type="ECO:0000259" key="3">
    <source>
        <dbReference type="PROSITE" id="PS51462"/>
    </source>
</evidence>
<dbReference type="PANTHER" id="PTHR43046">
    <property type="entry name" value="GDP-MANNOSE MANNOSYL HYDROLASE"/>
    <property type="match status" value="1"/>
</dbReference>
<dbReference type="AlphaFoldDB" id="A0A136LYV6"/>
<comment type="cofactor">
    <cofactor evidence="1">
        <name>Mg(2+)</name>
        <dbReference type="ChEBI" id="CHEBI:18420"/>
    </cofactor>
</comment>
<accession>A0A136LYV6</accession>
<dbReference type="CDD" id="cd04690">
    <property type="entry name" value="NUDIX_Hydrolase"/>
    <property type="match status" value="1"/>
</dbReference>
<keyword evidence="2 4" id="KW-0378">Hydrolase</keyword>
<feature type="domain" description="Nudix hydrolase" evidence="3">
    <location>
        <begin position="7"/>
        <end position="136"/>
    </location>
</feature>
<evidence type="ECO:0000256" key="2">
    <source>
        <dbReference type="ARBA" id="ARBA00022801"/>
    </source>
</evidence>
<dbReference type="InterPro" id="IPR020476">
    <property type="entry name" value="Nudix_hydrolase"/>
</dbReference>